<dbReference type="InterPro" id="IPR029044">
    <property type="entry name" value="Nucleotide-diphossugar_trans"/>
</dbReference>
<dbReference type="SUPFAM" id="SSF53448">
    <property type="entry name" value="Nucleotide-diphospho-sugar transferases"/>
    <property type="match status" value="1"/>
</dbReference>
<reference evidence="2 4" key="2">
    <citation type="submission" date="2018-08" db="EMBL/GenBank/DDBJ databases">
        <title>Genomic Encyclopedia of Archaeal and Bacterial Type Strains, Phase II (KMG-II): from individual species to whole genera.</title>
        <authorList>
            <person name="Goeker M."/>
        </authorList>
    </citation>
    <scope>NUCLEOTIDE SEQUENCE [LARGE SCALE GENOMIC DNA]</scope>
    <source>
        <strain evidence="2 4">DSM 2261</strain>
    </source>
</reference>
<dbReference type="Proteomes" id="UP000256345">
    <property type="component" value="Unassembled WGS sequence"/>
</dbReference>
<dbReference type="EMBL" id="QUMU01000013">
    <property type="protein sequence ID" value="REG25007.1"/>
    <property type="molecule type" value="Genomic_DNA"/>
</dbReference>
<dbReference type="AlphaFoldDB" id="A0AAC8TFT5"/>
<evidence type="ECO:0000313" key="4">
    <source>
        <dbReference type="Proteomes" id="UP000256345"/>
    </source>
</evidence>
<evidence type="ECO:0000313" key="3">
    <source>
        <dbReference type="Proteomes" id="UP000035579"/>
    </source>
</evidence>
<keyword evidence="4" id="KW-1185">Reference proteome</keyword>
<dbReference type="KEGG" id="age:AA314_04507"/>
<proteinExistence type="predicted"/>
<dbReference type="Gene3D" id="3.90.550.10">
    <property type="entry name" value="Spore Coat Polysaccharide Biosynthesis Protein SpsA, Chain A"/>
    <property type="match status" value="1"/>
</dbReference>
<dbReference type="RefSeq" id="WP_047857094.1">
    <property type="nucleotide sequence ID" value="NZ_CP011509.1"/>
</dbReference>
<protein>
    <submittedName>
        <fullName evidence="2">GT2 family glycosyltransferase</fullName>
    </submittedName>
</protein>
<evidence type="ECO:0000313" key="2">
    <source>
        <dbReference type="EMBL" id="REG25007.1"/>
    </source>
</evidence>
<reference evidence="1 3" key="1">
    <citation type="submission" date="2015-05" db="EMBL/GenBank/DDBJ databases">
        <title>Genome assembly of Archangium gephyra DSM 2261.</title>
        <authorList>
            <person name="Sharma G."/>
            <person name="Subramanian S."/>
        </authorList>
    </citation>
    <scope>NUCLEOTIDE SEQUENCE [LARGE SCALE GENOMIC DNA]</scope>
    <source>
        <strain evidence="1 3">DSM 2261</strain>
    </source>
</reference>
<gene>
    <name evidence="1" type="ORF">AA314_04507</name>
    <name evidence="2" type="ORF">ATI61_11370</name>
</gene>
<accession>A0AAC8TFT5</accession>
<name>A0AAC8TFT5_9BACT</name>
<sequence length="218" mass="24990">MKLGVTVVMVPYNDEERALTRLLRDLMPSLRLYRRVIDFELLVIDNSQHRLPRLAEAVRENGAFPAKYLWNEGHNLYYGPALNLAVRVASHPLLLYVCANHGRMQDPTWLWDLLEPLVKDPDGKVALTGSFFPSGPPSKLGFPDSLEWIHVQGGVFAARTDVLAKHPYPEGEYAHWGSDVYQSLQLLHRGYRLVEVPSVRSVWRSRVEGHWKFIHDEA</sequence>
<evidence type="ECO:0000313" key="1">
    <source>
        <dbReference type="EMBL" id="AKJ02881.1"/>
    </source>
</evidence>
<organism evidence="1 3">
    <name type="scientific">Archangium gephyra</name>
    <dbReference type="NCBI Taxonomy" id="48"/>
    <lineage>
        <taxon>Bacteria</taxon>
        <taxon>Pseudomonadati</taxon>
        <taxon>Myxococcota</taxon>
        <taxon>Myxococcia</taxon>
        <taxon>Myxococcales</taxon>
        <taxon>Cystobacterineae</taxon>
        <taxon>Archangiaceae</taxon>
        <taxon>Archangium</taxon>
    </lineage>
</organism>
<dbReference type="Proteomes" id="UP000035579">
    <property type="component" value="Chromosome"/>
</dbReference>
<dbReference type="EMBL" id="CP011509">
    <property type="protein sequence ID" value="AKJ02881.1"/>
    <property type="molecule type" value="Genomic_DNA"/>
</dbReference>